<evidence type="ECO:0000256" key="8">
    <source>
        <dbReference type="RuleBase" id="RU003471"/>
    </source>
</evidence>
<dbReference type="PRINTS" id="PR00294">
    <property type="entry name" value="SSBTLNINHBTR"/>
</dbReference>
<accession>A0ABS5AFC0</accession>
<evidence type="ECO:0000256" key="1">
    <source>
        <dbReference type="ARBA" id="ARBA00004613"/>
    </source>
</evidence>
<comment type="caution">
    <text evidence="11">The sequence shown here is derived from an EMBL/GenBank/DDBJ whole genome shotgun (WGS) entry which is preliminary data.</text>
</comment>
<evidence type="ECO:0000256" key="4">
    <source>
        <dbReference type="ARBA" id="ARBA00022525"/>
    </source>
</evidence>
<dbReference type="Gene3D" id="3.30.350.10">
    <property type="entry name" value="Subtilisin inhibitor-like"/>
    <property type="match status" value="1"/>
</dbReference>
<name>A0ABS5AFC0_9PSEU</name>
<feature type="chain" id="PRO_5045324027" description="Subtilisin inhibitor domain-containing protein" evidence="9">
    <location>
        <begin position="27"/>
        <end position="126"/>
    </location>
</feature>
<keyword evidence="9" id="KW-0732">Signal</keyword>
<proteinExistence type="inferred from homology"/>
<evidence type="ECO:0000259" key="10">
    <source>
        <dbReference type="Pfam" id="PF00720"/>
    </source>
</evidence>
<feature type="domain" description="Subtilisin inhibitor" evidence="10">
    <location>
        <begin position="31"/>
        <end position="112"/>
    </location>
</feature>
<keyword evidence="5 8" id="KW-0646">Protease inhibitor</keyword>
<evidence type="ECO:0000313" key="12">
    <source>
        <dbReference type="Proteomes" id="UP001519363"/>
    </source>
</evidence>
<evidence type="ECO:0000313" key="11">
    <source>
        <dbReference type="EMBL" id="MBP2475026.1"/>
    </source>
</evidence>
<evidence type="ECO:0000256" key="3">
    <source>
        <dbReference type="ARBA" id="ARBA00011738"/>
    </source>
</evidence>
<evidence type="ECO:0000256" key="6">
    <source>
        <dbReference type="ARBA" id="ARBA00022900"/>
    </source>
</evidence>
<organism evidence="11 12">
    <name type="scientific">Crossiella equi</name>
    <dbReference type="NCBI Taxonomy" id="130796"/>
    <lineage>
        <taxon>Bacteria</taxon>
        <taxon>Bacillati</taxon>
        <taxon>Actinomycetota</taxon>
        <taxon>Actinomycetes</taxon>
        <taxon>Pseudonocardiales</taxon>
        <taxon>Pseudonocardiaceae</taxon>
        <taxon>Crossiella</taxon>
    </lineage>
</organism>
<evidence type="ECO:0000256" key="7">
    <source>
        <dbReference type="ARBA" id="ARBA00023157"/>
    </source>
</evidence>
<gene>
    <name evidence="11" type="ORF">JOF53_003898</name>
</gene>
<evidence type="ECO:0000256" key="9">
    <source>
        <dbReference type="SAM" id="SignalP"/>
    </source>
</evidence>
<dbReference type="InterPro" id="IPR036819">
    <property type="entry name" value="Subtilisin_inhibitor-like_sf"/>
</dbReference>
<comment type="subunit">
    <text evidence="3">Homodimer.</text>
</comment>
<dbReference type="InterPro" id="IPR023549">
    <property type="entry name" value="Subtilisin_inhibitor"/>
</dbReference>
<dbReference type="SUPFAM" id="SSF55399">
    <property type="entry name" value="Subtilisin inhibitor"/>
    <property type="match status" value="1"/>
</dbReference>
<reference evidence="11 12" key="1">
    <citation type="submission" date="2021-03" db="EMBL/GenBank/DDBJ databases">
        <title>Sequencing the genomes of 1000 actinobacteria strains.</title>
        <authorList>
            <person name="Klenk H.-P."/>
        </authorList>
    </citation>
    <scope>NUCLEOTIDE SEQUENCE [LARGE SCALE GENOMIC DNA]</scope>
    <source>
        <strain evidence="11 12">DSM 44580</strain>
    </source>
</reference>
<evidence type="ECO:0000256" key="2">
    <source>
        <dbReference type="ARBA" id="ARBA00010472"/>
    </source>
</evidence>
<comment type="subcellular location">
    <subcellularLocation>
        <location evidence="1">Secreted</location>
    </subcellularLocation>
</comment>
<keyword evidence="4" id="KW-0964">Secreted</keyword>
<dbReference type="Proteomes" id="UP001519363">
    <property type="component" value="Unassembled WGS sequence"/>
</dbReference>
<protein>
    <recommendedName>
        <fullName evidence="10">Subtilisin inhibitor domain-containing protein</fullName>
    </recommendedName>
</protein>
<feature type="signal peptide" evidence="9">
    <location>
        <begin position="1"/>
        <end position="26"/>
    </location>
</feature>
<evidence type="ECO:0000256" key="5">
    <source>
        <dbReference type="ARBA" id="ARBA00022690"/>
    </source>
</evidence>
<keyword evidence="7" id="KW-1015">Disulfide bond</keyword>
<sequence length="126" mass="12757">MTAHRVLALACSVLAAGLLAAAPAAADSSTNLTLSVQGSSGPAQVATLTCEPAGGKHPKAADACKALVAVDGDVRRMTNDEMACTMEFAPVAATLKGTWRGQPVAYAQDFGNPCALRSRTGPIFAL</sequence>
<keyword evidence="6 8" id="KW-0722">Serine protease inhibitor</keyword>
<dbReference type="InterPro" id="IPR000691">
    <property type="entry name" value="Prot_inh_I16_SSI"/>
</dbReference>
<dbReference type="RefSeq" id="WP_086783286.1">
    <property type="nucleotide sequence ID" value="NZ_JAGIOO010000001.1"/>
</dbReference>
<keyword evidence="12" id="KW-1185">Reference proteome</keyword>
<dbReference type="Pfam" id="PF00720">
    <property type="entry name" value="SSI"/>
    <property type="match status" value="1"/>
</dbReference>
<comment type="similarity">
    <text evidence="2 8">Belongs to the protease inhibitor I16 (SSI) family.</text>
</comment>
<dbReference type="EMBL" id="JAGIOO010000001">
    <property type="protein sequence ID" value="MBP2475026.1"/>
    <property type="molecule type" value="Genomic_DNA"/>
</dbReference>